<sequence length="352" mass="39572">MRYKTPVIKQNQPNDEYKFRALPQPTGKYPYHLDIGDVINAGFNDRMIFHLVGDTGGSIAPEARQNIVKRMTGRLDGPSFLYHLGDIVYHYGEADQYESQFFKSFEDYPGPIFAIAGNHDSDVNPDAKVPYQSLDAFKSVFCDTVSKRVSFSGDSKRQSMIQPNVYWTLETPLATFIGMYSNVPKFGIITPDQQQWLRNELLSASSDKFLIICLHHAPYSADTNHGSSLPMIKELNDAFTETGVLPDVVFSGHVHNYQRFEKVFENNKAVPFIVAGGGGFNELHSIATLDDNRFTALNENKVTLQAFNESAHGFLKIDIQKKDGQLTLSGEYYAMDHVLKPFDVFNLSKSVG</sequence>
<keyword evidence="4" id="KW-1185">Reference proteome</keyword>
<dbReference type="InterPro" id="IPR039331">
    <property type="entry name" value="PAPs-like"/>
</dbReference>
<dbReference type="EMBL" id="VOEJ01000001">
    <property type="protein sequence ID" value="TWR31430.1"/>
    <property type="molecule type" value="Genomic_DNA"/>
</dbReference>
<dbReference type="PANTHER" id="PTHR22953">
    <property type="entry name" value="ACID PHOSPHATASE RELATED"/>
    <property type="match status" value="1"/>
</dbReference>
<dbReference type="InterPro" id="IPR029052">
    <property type="entry name" value="Metallo-depent_PP-like"/>
</dbReference>
<proteinExistence type="predicted"/>
<dbReference type="RefSeq" id="WP_146380327.1">
    <property type="nucleotide sequence ID" value="NZ_VOEJ01000001.1"/>
</dbReference>
<feature type="domain" description="Calcineurin-like phosphoesterase" evidence="2">
    <location>
        <begin position="51"/>
        <end position="257"/>
    </location>
</feature>
<dbReference type="Proteomes" id="UP000320042">
    <property type="component" value="Unassembled WGS sequence"/>
</dbReference>
<evidence type="ECO:0000259" key="2">
    <source>
        <dbReference type="Pfam" id="PF00149"/>
    </source>
</evidence>
<dbReference type="AlphaFoldDB" id="A0A563UJ67"/>
<evidence type="ECO:0000313" key="3">
    <source>
        <dbReference type="EMBL" id="TWR31430.1"/>
    </source>
</evidence>
<comment type="caution">
    <text evidence="3">The sequence shown here is derived from an EMBL/GenBank/DDBJ whole genome shotgun (WGS) entry which is preliminary data.</text>
</comment>
<organism evidence="3 4">
    <name type="scientific">Mucilaginibacter pallidiroseus</name>
    <dbReference type="NCBI Taxonomy" id="2599295"/>
    <lineage>
        <taxon>Bacteria</taxon>
        <taxon>Pseudomonadati</taxon>
        <taxon>Bacteroidota</taxon>
        <taxon>Sphingobacteriia</taxon>
        <taxon>Sphingobacteriales</taxon>
        <taxon>Sphingobacteriaceae</taxon>
        <taxon>Mucilaginibacter</taxon>
    </lineage>
</organism>
<evidence type="ECO:0000313" key="4">
    <source>
        <dbReference type="Proteomes" id="UP000320042"/>
    </source>
</evidence>
<gene>
    <name evidence="3" type="ORF">FPZ43_02840</name>
</gene>
<keyword evidence="1" id="KW-0732">Signal</keyword>
<protein>
    <submittedName>
        <fullName evidence="3">Metallophosphoesterase</fullName>
    </submittedName>
</protein>
<accession>A0A563UJ67</accession>
<name>A0A563UJ67_9SPHI</name>
<dbReference type="SUPFAM" id="SSF56300">
    <property type="entry name" value="Metallo-dependent phosphatases"/>
    <property type="match status" value="1"/>
</dbReference>
<dbReference type="PANTHER" id="PTHR22953:SF153">
    <property type="entry name" value="PURPLE ACID PHOSPHATASE"/>
    <property type="match status" value="1"/>
</dbReference>
<dbReference type="GO" id="GO:0003993">
    <property type="term" value="F:acid phosphatase activity"/>
    <property type="evidence" value="ECO:0007669"/>
    <property type="project" value="InterPro"/>
</dbReference>
<dbReference type="InterPro" id="IPR004843">
    <property type="entry name" value="Calcineurin-like_PHP"/>
</dbReference>
<evidence type="ECO:0000256" key="1">
    <source>
        <dbReference type="ARBA" id="ARBA00022729"/>
    </source>
</evidence>
<dbReference type="Pfam" id="PF00149">
    <property type="entry name" value="Metallophos"/>
    <property type="match status" value="1"/>
</dbReference>
<dbReference type="Gene3D" id="3.60.21.10">
    <property type="match status" value="1"/>
</dbReference>
<reference evidence="3 4" key="1">
    <citation type="submission" date="2019-07" db="EMBL/GenBank/DDBJ databases">
        <authorList>
            <person name="Kim J."/>
        </authorList>
    </citation>
    <scope>NUCLEOTIDE SEQUENCE [LARGE SCALE GENOMIC DNA]</scope>
    <source>
        <strain evidence="4">dk17</strain>
    </source>
</reference>
<dbReference type="OrthoDB" id="9809781at2"/>